<reference evidence="7" key="1">
    <citation type="submission" date="2019-04" db="EMBL/GenBank/DDBJ databases">
        <title>Evolution of Biomass-Degrading Anaerobic Consortia Revealed by Metagenomics.</title>
        <authorList>
            <person name="Peng X."/>
        </authorList>
    </citation>
    <scope>NUCLEOTIDE SEQUENCE</scope>
    <source>
        <strain evidence="7">SIG311</strain>
    </source>
</reference>
<dbReference type="EC" id="2.3.2.3" evidence="6"/>
<evidence type="ECO:0000256" key="5">
    <source>
        <dbReference type="ARBA" id="ARBA00023136"/>
    </source>
</evidence>
<dbReference type="GO" id="GO:0005886">
    <property type="term" value="C:plasma membrane"/>
    <property type="evidence" value="ECO:0007669"/>
    <property type="project" value="UniProtKB-SubCell"/>
</dbReference>
<comment type="function">
    <text evidence="6">Catalyzes the transfer of a lysyl group from L-lysyl-tRNA(Lys) to membrane-bound phosphatidylglycerol (PG), which produces lysylphosphatidylglycerol (LPG), a major component of the bacterial membrane with a positive net charge. LPG synthesis contributes to bacterial virulence as it is involved in the resistance mechanism against cationic antimicrobial peptides (CAMP) produces by the host's immune system (defensins, cathelicidins) and by the competing microorganisms.</text>
</comment>
<proteinExistence type="inferred from homology"/>
<dbReference type="GO" id="GO:0046677">
    <property type="term" value="P:response to antibiotic"/>
    <property type="evidence" value="ECO:0007669"/>
    <property type="project" value="UniProtKB-KW"/>
</dbReference>
<keyword evidence="5 6" id="KW-0472">Membrane</keyword>
<feature type="transmembrane region" description="Helical" evidence="6">
    <location>
        <begin position="280"/>
        <end position="298"/>
    </location>
</feature>
<feature type="transmembrane region" description="Helical" evidence="6">
    <location>
        <begin position="121"/>
        <end position="147"/>
    </location>
</feature>
<evidence type="ECO:0000256" key="6">
    <source>
        <dbReference type="RuleBase" id="RU363042"/>
    </source>
</evidence>
<gene>
    <name evidence="6" type="primary">mprF</name>
    <name evidence="7" type="ORF">E7272_03980</name>
</gene>
<dbReference type="PANTHER" id="PTHR39087">
    <property type="entry name" value="UPF0104 MEMBRANE PROTEIN MJ1595"/>
    <property type="match status" value="1"/>
</dbReference>
<evidence type="ECO:0000256" key="4">
    <source>
        <dbReference type="ARBA" id="ARBA00022989"/>
    </source>
</evidence>
<keyword evidence="4 6" id="KW-1133">Transmembrane helix</keyword>
<dbReference type="NCBIfam" id="TIGR00374">
    <property type="entry name" value="flippase-like domain"/>
    <property type="match status" value="1"/>
</dbReference>
<keyword evidence="6" id="KW-0808">Transferase</keyword>
<evidence type="ECO:0000313" key="7">
    <source>
        <dbReference type="EMBL" id="MBE5918983.1"/>
    </source>
</evidence>
<dbReference type="Pfam" id="PF03706">
    <property type="entry name" value="LPG_synthase_TM"/>
    <property type="match status" value="1"/>
</dbReference>
<dbReference type="GO" id="GO:0006629">
    <property type="term" value="P:lipid metabolic process"/>
    <property type="evidence" value="ECO:0007669"/>
    <property type="project" value="UniProtKB-KW"/>
</dbReference>
<feature type="transmembrane region" description="Helical" evidence="6">
    <location>
        <begin position="159"/>
        <end position="181"/>
    </location>
</feature>
<dbReference type="AlphaFoldDB" id="A0A927UBA3"/>
<dbReference type="EMBL" id="SVER01000008">
    <property type="protein sequence ID" value="MBE5918983.1"/>
    <property type="molecule type" value="Genomic_DNA"/>
</dbReference>
<accession>A0A927UBA3</accession>
<evidence type="ECO:0000256" key="1">
    <source>
        <dbReference type="ARBA" id="ARBA00004651"/>
    </source>
</evidence>
<comment type="similarity">
    <text evidence="6">Belongs to the LPG synthase family.</text>
</comment>
<evidence type="ECO:0000313" key="8">
    <source>
        <dbReference type="Proteomes" id="UP000766246"/>
    </source>
</evidence>
<sequence>MKKENAKKFFWMCFTLVLSVLTVWALLKQSESMSVETLINKIEDANKAWIAISMLSALSYIIFEGVALCSILKGIGCKTHFLSGLLYSTSDVYFSAVTPSATGGQPASAYFMVKDGIGAGVASAALILNLMMYNAAIIFLGIVAIIVNPKVLLSFHTTAKIFIILGFVGLTLLSLIFLAILKGGDRVFSGIRRIMNYLHDKKLIHHFDRRIKKLDKIEEDYANCVGLIANKKAIMAKAFFWNVLQRAGQIMVPAFAFIAMGGDKSMTGLMFSKQCLITIGYNYVPIPGALGIADYLMIDGFSSIMSKGAAFELDMISRGMTFYICVTVSGIITLIGYIKGKIV</sequence>
<feature type="transmembrane region" description="Helical" evidence="6">
    <location>
        <begin position="319"/>
        <end position="338"/>
    </location>
</feature>
<comment type="catalytic activity">
    <reaction evidence="6">
        <text>L-lysyl-tRNA(Lys) + a 1,2-diacyl-sn-glycero-3-phospho-(1'-sn-glycerol) = a 1,2-diacyl-sn-glycero-3-phospho-1'-(3'-O-L-lysyl)-sn-glycerol + tRNA(Lys)</text>
        <dbReference type="Rhea" id="RHEA:10668"/>
        <dbReference type="Rhea" id="RHEA-COMP:9696"/>
        <dbReference type="Rhea" id="RHEA-COMP:9697"/>
        <dbReference type="ChEBI" id="CHEBI:64716"/>
        <dbReference type="ChEBI" id="CHEBI:75792"/>
        <dbReference type="ChEBI" id="CHEBI:78442"/>
        <dbReference type="ChEBI" id="CHEBI:78529"/>
        <dbReference type="EC" id="2.3.2.3"/>
    </reaction>
</comment>
<evidence type="ECO:0000256" key="3">
    <source>
        <dbReference type="ARBA" id="ARBA00022692"/>
    </source>
</evidence>
<dbReference type="PANTHER" id="PTHR39087:SF2">
    <property type="entry name" value="UPF0104 MEMBRANE PROTEIN MJ1595"/>
    <property type="match status" value="1"/>
</dbReference>
<keyword evidence="6" id="KW-0046">Antibiotic resistance</keyword>
<keyword evidence="6" id="KW-0443">Lipid metabolism</keyword>
<dbReference type="GO" id="GO:0050071">
    <property type="term" value="F:phosphatidylglycerol lysyltransferase activity"/>
    <property type="evidence" value="ECO:0007669"/>
    <property type="project" value="UniProtKB-EC"/>
</dbReference>
<name>A0A927UBA3_9FIRM</name>
<protein>
    <recommendedName>
        <fullName evidence="6">Phosphatidylglycerol lysyltransferase</fullName>
        <ecNumber evidence="6">2.3.2.3</ecNumber>
    </recommendedName>
    <alternativeName>
        <fullName evidence="6">Lysylphosphatidylglycerol synthase</fullName>
    </alternativeName>
</protein>
<keyword evidence="2" id="KW-1003">Cell membrane</keyword>
<evidence type="ECO:0000256" key="2">
    <source>
        <dbReference type="ARBA" id="ARBA00022475"/>
    </source>
</evidence>
<comment type="subcellular location">
    <subcellularLocation>
        <location evidence="1 6">Cell membrane</location>
        <topology evidence="1 6">Multi-pass membrane protein</topology>
    </subcellularLocation>
</comment>
<dbReference type="InterPro" id="IPR022791">
    <property type="entry name" value="L-PG_synthase/AglD"/>
</dbReference>
<comment type="caution">
    <text evidence="7">The sequence shown here is derived from an EMBL/GenBank/DDBJ whole genome shotgun (WGS) entry which is preliminary data.</text>
</comment>
<dbReference type="Proteomes" id="UP000766246">
    <property type="component" value="Unassembled WGS sequence"/>
</dbReference>
<feature type="transmembrane region" description="Helical" evidence="6">
    <location>
        <begin position="49"/>
        <end position="72"/>
    </location>
</feature>
<organism evidence="7 8">
    <name type="scientific">Pseudobutyrivibrio ruminis</name>
    <dbReference type="NCBI Taxonomy" id="46206"/>
    <lineage>
        <taxon>Bacteria</taxon>
        <taxon>Bacillati</taxon>
        <taxon>Bacillota</taxon>
        <taxon>Clostridia</taxon>
        <taxon>Lachnospirales</taxon>
        <taxon>Lachnospiraceae</taxon>
        <taxon>Pseudobutyrivibrio</taxon>
    </lineage>
</organism>
<keyword evidence="3 6" id="KW-0812">Transmembrane</keyword>
<feature type="transmembrane region" description="Helical" evidence="6">
    <location>
        <begin position="239"/>
        <end position="260"/>
    </location>
</feature>